<evidence type="ECO:0000259" key="2">
    <source>
        <dbReference type="PROSITE" id="PS51782"/>
    </source>
</evidence>
<sequence length="186" mass="21169">MWKKIRKKFDFPESYISITLGFLVVLVAGILTYNYFSKNQITFRQEQQKQEEAQKQQEQAKLMELPAKYTVKASDNLWKIAEKYYGSGYNWVSIAKANNVLAANPDYVESGWELTIPEADVIRPPGDISATASVQPKEYTVQKGDTLWGIAEREAGSGYDWTKIAQYNGMQNPDLIFSGNVIKIPR</sequence>
<dbReference type="Pfam" id="PF01476">
    <property type="entry name" value="LysM"/>
    <property type="match status" value="2"/>
</dbReference>
<keyword evidence="1" id="KW-0472">Membrane</keyword>
<gene>
    <name evidence="3" type="ORF">UV73_C0001G0050</name>
</gene>
<keyword evidence="1" id="KW-1133">Transmembrane helix</keyword>
<proteinExistence type="predicted"/>
<keyword evidence="1" id="KW-0812">Transmembrane</keyword>
<dbReference type="EMBL" id="LCFP01000001">
    <property type="protein sequence ID" value="KKS98529.1"/>
    <property type="molecule type" value="Genomic_DNA"/>
</dbReference>
<evidence type="ECO:0000313" key="4">
    <source>
        <dbReference type="Proteomes" id="UP000034894"/>
    </source>
</evidence>
<accession>A0A0G1DLJ5</accession>
<name>A0A0G1DLJ5_9BACT</name>
<evidence type="ECO:0000313" key="3">
    <source>
        <dbReference type="EMBL" id="KKS98529.1"/>
    </source>
</evidence>
<feature type="domain" description="LysM" evidence="2">
    <location>
        <begin position="137"/>
        <end position="184"/>
    </location>
</feature>
<dbReference type="SMART" id="SM00257">
    <property type="entry name" value="LysM"/>
    <property type="match status" value="2"/>
</dbReference>
<dbReference type="CDD" id="cd00118">
    <property type="entry name" value="LysM"/>
    <property type="match status" value="2"/>
</dbReference>
<dbReference type="PANTHER" id="PTHR34700">
    <property type="entry name" value="POTASSIUM BINDING PROTEIN KBP"/>
    <property type="match status" value="1"/>
</dbReference>
<dbReference type="InterPro" id="IPR052196">
    <property type="entry name" value="Bact_Kbp"/>
</dbReference>
<dbReference type="InterPro" id="IPR018392">
    <property type="entry name" value="LysM"/>
</dbReference>
<dbReference type="Proteomes" id="UP000034894">
    <property type="component" value="Unassembled WGS sequence"/>
</dbReference>
<dbReference type="PANTHER" id="PTHR34700:SF4">
    <property type="entry name" value="PHAGE-LIKE ELEMENT PBSX PROTEIN XKDP"/>
    <property type="match status" value="1"/>
</dbReference>
<dbReference type="SUPFAM" id="SSF54106">
    <property type="entry name" value="LysM domain"/>
    <property type="match status" value="2"/>
</dbReference>
<feature type="domain" description="LysM" evidence="2">
    <location>
        <begin position="67"/>
        <end position="116"/>
    </location>
</feature>
<dbReference type="AlphaFoldDB" id="A0A0G1DLJ5"/>
<dbReference type="InterPro" id="IPR036779">
    <property type="entry name" value="LysM_dom_sf"/>
</dbReference>
<reference evidence="3 4" key="1">
    <citation type="journal article" date="2015" name="Nature">
        <title>rRNA introns, odd ribosomes, and small enigmatic genomes across a large radiation of phyla.</title>
        <authorList>
            <person name="Brown C.T."/>
            <person name="Hug L.A."/>
            <person name="Thomas B.C."/>
            <person name="Sharon I."/>
            <person name="Castelle C.J."/>
            <person name="Singh A."/>
            <person name="Wilkins M.J."/>
            <person name="Williams K.H."/>
            <person name="Banfield J.F."/>
        </authorList>
    </citation>
    <scope>NUCLEOTIDE SEQUENCE [LARGE SCALE GENOMIC DNA]</scope>
</reference>
<organism evidence="3 4">
    <name type="scientific">Candidatus Gottesmanbacteria bacterium GW2011_GWA2_43_14</name>
    <dbReference type="NCBI Taxonomy" id="1618443"/>
    <lineage>
        <taxon>Bacteria</taxon>
        <taxon>Candidatus Gottesmaniibacteriota</taxon>
    </lineage>
</organism>
<evidence type="ECO:0000256" key="1">
    <source>
        <dbReference type="SAM" id="Phobius"/>
    </source>
</evidence>
<dbReference type="Gene3D" id="3.10.350.10">
    <property type="entry name" value="LysM domain"/>
    <property type="match status" value="2"/>
</dbReference>
<comment type="caution">
    <text evidence="3">The sequence shown here is derived from an EMBL/GenBank/DDBJ whole genome shotgun (WGS) entry which is preliminary data.</text>
</comment>
<protein>
    <submittedName>
        <fullName evidence="3">Mannose-binding protein</fullName>
    </submittedName>
</protein>
<dbReference type="STRING" id="1618443.UV73_C0001G0050"/>
<feature type="transmembrane region" description="Helical" evidence="1">
    <location>
        <begin position="15"/>
        <end position="36"/>
    </location>
</feature>
<dbReference type="PROSITE" id="PS51782">
    <property type="entry name" value="LYSM"/>
    <property type="match status" value="2"/>
</dbReference>